<dbReference type="Pfam" id="PF19049">
    <property type="entry name" value="SidE_DUB"/>
    <property type="match status" value="1"/>
</dbReference>
<dbReference type="InterPro" id="IPR043935">
    <property type="entry name" value="SidE_mART"/>
</dbReference>
<gene>
    <name evidence="6" type="ordered locus">LLO_3095</name>
</gene>
<dbReference type="InterPro" id="IPR043934">
    <property type="entry name" value="SidE_DUB"/>
</dbReference>
<evidence type="ECO:0000256" key="2">
    <source>
        <dbReference type="SAM" id="MobiDB-lite"/>
    </source>
</evidence>
<organism evidence="6 7">
    <name type="scientific">Legionella longbeachae serogroup 1 (strain NSW150)</name>
    <dbReference type="NCBI Taxonomy" id="661367"/>
    <lineage>
        <taxon>Bacteria</taxon>
        <taxon>Pseudomonadati</taxon>
        <taxon>Pseudomonadota</taxon>
        <taxon>Gammaproteobacteria</taxon>
        <taxon>Legionellales</taxon>
        <taxon>Legionellaceae</taxon>
        <taxon>Legionella</taxon>
    </lineage>
</organism>
<dbReference type="Pfam" id="PF12252">
    <property type="entry name" value="SidE_PDE"/>
    <property type="match status" value="1"/>
</dbReference>
<dbReference type="EMBL" id="FN650140">
    <property type="protein sequence ID" value="CBJ13546.1"/>
    <property type="molecule type" value="Genomic_DNA"/>
</dbReference>
<feature type="domain" description="SidE DUB" evidence="5">
    <location>
        <begin position="1"/>
        <end position="171"/>
    </location>
</feature>
<proteinExistence type="predicted"/>
<reference evidence="6 7" key="1">
    <citation type="journal article" date="2010" name="PLoS Genet.">
        <title>Analysis of the Legionella longbeachae genome and transcriptome uncovers unique strategies to cause Legionnaires' disease.</title>
        <authorList>
            <person name="Cazalet C."/>
            <person name="Gomez-Valero L."/>
            <person name="Rusniok C."/>
            <person name="Lomma M."/>
            <person name="Dervins-Ravault D."/>
            <person name="Newton H."/>
            <person name="Sansom F."/>
            <person name="Jarraud S."/>
            <person name="Zidane N."/>
            <person name="Ma L."/>
            <person name="Bouchier C."/>
            <person name="Etienne J."/>
            <person name="Hartland E."/>
            <person name="Buchrieser C."/>
        </authorList>
    </citation>
    <scope>NUCLEOTIDE SEQUENCE [LARGE SCALE GENOMIC DNA]</scope>
    <source>
        <strain evidence="6 7">NSW150</strain>
    </source>
</reference>
<accession>D3HM57</accession>
<dbReference type="GeneID" id="40927280"/>
<sequence length="1496" mass="169112">MPEFVQGVELTQDGMRAIFERMGQDVTSGIIYNGNPDIRIDVLNQQGFMPILTGVSPTQESGHWIMLIKGQDNQYFLFDPLGEGSGKSYQNILARKLPPGAAISVIPNEAGLNRGLCGYWVASAGVRAHRTLTGDNPPTLENIGQAITQEMRHELAGNGYGEITGWLRAVTHEFPVGDIQNDATALRLATEKDLNIHIPAPIVVGTTAPKEILTNPTASLTLPKSSLDSVLLENDEDVRGVVDYVHREYLRHPYPGPLKNPSDPTEGRIPPNEGPDRGTHGLAHTVRTMACVEVMIEEARKAQFRGEKLGTAKNGQSLAEVTPEELKKILIAQAFFVVGRDDERSGFNEDRTRNFYEEYHEKSEAAFRKYVEDNKLIGKIFQNPKEVDFYAAIIRDKPHNWDGTPAHILIHQGHMVDLMRVKAPQEVVLESVYGTLKNVVGARGAEAVLKTHREFFLATGAVLPQSNPEAINDPSRGGTYENPYNGAKYVIKEGEVPNFKKDMQRVDREYQLKDNERFVTIKEYYAIPEVQHAFPGFKTFLEPSPYMMPTNVARRCEQQPLSCLGFIQETRSRIKMQAIQEPFQSASNKERRSANLDDVAAACIIQQIMANPNLIQDDHVLLNGQRLEEPFFRDLLAKCDMAIVGSLLNDTDMNNIDRLMEHEKNTDFHSTDPKAPLVKLGDTWEKTIRHHSSDPNQIKHDLVYLMQNDAWYYSRVNAIAQNRDKGSTFKEVLITSLMTPLTRKALVDTHGKASSPKTLYRGLGFPEDFKNKLISQANTIIANTIMDLFTDRSPEIFMQIKLNDYSKISSKTNASNSTNIEVPRMFGANTIFEIQDPDGLLQSKQVGRHQEGSEDEFSFYLPEDVALIPMKVTADGQASVMVDDKIVHQDRHIITFVAIKSPDFLPRNEPGFAVEPLLRMYATELTAVKNEVELVSNEPDISNIFHFQEQVGIVQHSHLSEKYKNFMLQNIAPALEQCLHALLEGKDDDLNNALKAIPEEKQWSEFNFEEGRQAKIQMDAIKKSVLEKQTLLSLIQCENALAKKNIAGTLLALNSIPSDKEISSVTSINKELRERIHNVKQALTGNLELLQRAVVTPIITNPEKVRERYDSLINSVTQKITALENAKHPDANSIKHAITNIDNLQEEIKLLRNEKARMHEGTDKIDFADIEKLEDQLELLTNTLHNAYRAEIIKQIAVLETERSKKLPDISKMISGLHDQLAEVDRLHQTKLKKHGASKDPLDISDIEALKDRLQTLNQYLVHAMLNKTRVLIAQMKVQNFHKQENEIQQNLQQIDELAKTLDNSSAAQKQKEQILQVTQKLIEKQEAYPSMLQLQFRSEALIIQLRELCGAHFDKLNKEISTKTQEITANRWMIQGLTDYFGYTQDQRAPIAKKREELNQFKNELNNDVPDVKQLISKLVEKSPSELEELIGLPKEDAEKLHALLTNLSEKNTSMEQIERCLQKIDEALINFSKLTSASESAKFIPEEQNNTFRI</sequence>
<feature type="region of interest" description="Disordered" evidence="2">
    <location>
        <begin position="253"/>
        <end position="281"/>
    </location>
</feature>
<dbReference type="Pfam" id="PF19048">
    <property type="entry name" value="SidE_mART"/>
    <property type="match status" value="1"/>
</dbReference>
<evidence type="ECO:0000259" key="5">
    <source>
        <dbReference type="Pfam" id="PF19049"/>
    </source>
</evidence>
<feature type="coiled-coil region" evidence="1">
    <location>
        <begin position="1281"/>
        <end position="1328"/>
    </location>
</feature>
<name>D3HM57_LEGLN</name>
<dbReference type="GO" id="GO:0016579">
    <property type="term" value="P:protein deubiquitination"/>
    <property type="evidence" value="ECO:0007669"/>
    <property type="project" value="InterPro"/>
</dbReference>
<evidence type="ECO:0000259" key="4">
    <source>
        <dbReference type="Pfam" id="PF19048"/>
    </source>
</evidence>
<evidence type="ECO:0000259" key="3">
    <source>
        <dbReference type="Pfam" id="PF12252"/>
    </source>
</evidence>
<keyword evidence="7" id="KW-1185">Reference proteome</keyword>
<dbReference type="GO" id="GO:0106274">
    <property type="term" value="F:NAD+-protein-arginine ADP-ribosyltransferase activity"/>
    <property type="evidence" value="ECO:0007669"/>
    <property type="project" value="InterPro"/>
</dbReference>
<dbReference type="Proteomes" id="UP000001060">
    <property type="component" value="Chromosome"/>
</dbReference>
<dbReference type="RefSeq" id="WP_003634611.1">
    <property type="nucleotide sequence ID" value="NC_013861.1"/>
</dbReference>
<dbReference type="KEGG" id="llo:LLO_3095"/>
<dbReference type="InterPro" id="IPR021014">
    <property type="entry name" value="SidE_PDE"/>
</dbReference>
<keyword evidence="1" id="KW-0175">Coiled coil</keyword>
<dbReference type="OrthoDB" id="5647340at2"/>
<dbReference type="eggNOG" id="COG1196">
    <property type="taxonomic scope" value="Bacteria"/>
</dbReference>
<evidence type="ECO:0000256" key="1">
    <source>
        <dbReference type="SAM" id="Coils"/>
    </source>
</evidence>
<feature type="domain" description="SidE mono-ADP-ribosyltransferase" evidence="4">
    <location>
        <begin position="589"/>
        <end position="931"/>
    </location>
</feature>
<feature type="domain" description="SidE PDE" evidence="3">
    <location>
        <begin position="248"/>
        <end position="463"/>
    </location>
</feature>
<dbReference type="HOGENOM" id="CLU_002024_0_0_6"/>
<evidence type="ECO:0000313" key="7">
    <source>
        <dbReference type="Proteomes" id="UP000001060"/>
    </source>
</evidence>
<evidence type="ECO:0000313" key="6">
    <source>
        <dbReference type="EMBL" id="CBJ13546.1"/>
    </source>
</evidence>
<protein>
    <submittedName>
        <fullName evidence="6">Similar to Sid proteins</fullName>
    </submittedName>
</protein>
<feature type="coiled-coil region" evidence="1">
    <location>
        <begin position="1134"/>
        <end position="1190"/>
    </location>
</feature>